<dbReference type="EMBL" id="CAJVPU010021976">
    <property type="protein sequence ID" value="CAG8683602.1"/>
    <property type="molecule type" value="Genomic_DNA"/>
</dbReference>
<feature type="non-terminal residue" evidence="1">
    <location>
        <position position="1"/>
    </location>
</feature>
<comment type="caution">
    <text evidence="1">The sequence shown here is derived from an EMBL/GenBank/DDBJ whole genome shotgun (WGS) entry which is preliminary data.</text>
</comment>
<gene>
    <name evidence="1" type="ORF">DHETER_LOCUS10788</name>
</gene>
<proteinExistence type="predicted"/>
<organism evidence="1 2">
    <name type="scientific">Dentiscutata heterogama</name>
    <dbReference type="NCBI Taxonomy" id="1316150"/>
    <lineage>
        <taxon>Eukaryota</taxon>
        <taxon>Fungi</taxon>
        <taxon>Fungi incertae sedis</taxon>
        <taxon>Mucoromycota</taxon>
        <taxon>Glomeromycotina</taxon>
        <taxon>Glomeromycetes</taxon>
        <taxon>Diversisporales</taxon>
        <taxon>Gigasporaceae</taxon>
        <taxon>Dentiscutata</taxon>
    </lineage>
</organism>
<dbReference type="Proteomes" id="UP000789702">
    <property type="component" value="Unassembled WGS sequence"/>
</dbReference>
<protein>
    <submittedName>
        <fullName evidence="1">17254_t:CDS:1</fullName>
    </submittedName>
</protein>
<keyword evidence="2" id="KW-1185">Reference proteome</keyword>
<evidence type="ECO:0000313" key="2">
    <source>
        <dbReference type="Proteomes" id="UP000789702"/>
    </source>
</evidence>
<name>A0ACA9P4N5_9GLOM</name>
<reference evidence="1" key="1">
    <citation type="submission" date="2021-06" db="EMBL/GenBank/DDBJ databases">
        <authorList>
            <person name="Kallberg Y."/>
            <person name="Tangrot J."/>
            <person name="Rosling A."/>
        </authorList>
    </citation>
    <scope>NUCLEOTIDE SEQUENCE</scope>
    <source>
        <strain evidence="1">IL203A</strain>
    </source>
</reference>
<accession>A0ACA9P4N5</accession>
<evidence type="ECO:0000313" key="1">
    <source>
        <dbReference type="EMBL" id="CAG8683602.1"/>
    </source>
</evidence>
<sequence>AISTSNLIPNSTFMYLDSGISFDISKTFNTHYMYGVTNSFCSNQHLVVNTASSEIQDNKSSDLNNNQENIILFNISTIQDPM</sequence>
<feature type="non-terminal residue" evidence="1">
    <location>
        <position position="82"/>
    </location>
</feature>